<dbReference type="InterPro" id="IPR029000">
    <property type="entry name" value="Cyclophilin-like_dom_sf"/>
</dbReference>
<dbReference type="AlphaFoldDB" id="A0A562ZW89"/>
<dbReference type="Gene3D" id="2.40.100.20">
    <property type="match status" value="1"/>
</dbReference>
<dbReference type="EMBL" id="VOBQ01000002">
    <property type="protein sequence ID" value="TWO72882.1"/>
    <property type="molecule type" value="Genomic_DNA"/>
</dbReference>
<sequence>MSKLARLAVLTAFLVITGTSMATERIRISSPWGEVTARLDDNPAARSLLRMLPLDIPMDDHLRQEKTSRLPTPLAEHTRTLDFKSGDLGVWGNNAFVIYYTDGTVPSPGIIRIGRVEGSAGIFNRPGPVTVKVERIR</sequence>
<dbReference type="InterPro" id="IPR041183">
    <property type="entry name" value="Cyclophilin-like"/>
</dbReference>
<dbReference type="OrthoDB" id="5298378at2"/>
<organism evidence="2 3">
    <name type="scientific">Caenimonas sedimenti</name>
    <dbReference type="NCBI Taxonomy" id="2596921"/>
    <lineage>
        <taxon>Bacteria</taxon>
        <taxon>Pseudomonadati</taxon>
        <taxon>Pseudomonadota</taxon>
        <taxon>Betaproteobacteria</taxon>
        <taxon>Burkholderiales</taxon>
        <taxon>Comamonadaceae</taxon>
        <taxon>Caenimonas</taxon>
    </lineage>
</organism>
<protein>
    <recommendedName>
        <fullName evidence="1">Cyclophilin-like domain-containing protein</fullName>
    </recommendedName>
</protein>
<keyword evidence="3" id="KW-1185">Reference proteome</keyword>
<evidence type="ECO:0000259" key="1">
    <source>
        <dbReference type="Pfam" id="PF18050"/>
    </source>
</evidence>
<dbReference type="SUPFAM" id="SSF50891">
    <property type="entry name" value="Cyclophilin-like"/>
    <property type="match status" value="1"/>
</dbReference>
<dbReference type="Pfam" id="PF18050">
    <property type="entry name" value="Cyclophil_like2"/>
    <property type="match status" value="1"/>
</dbReference>
<gene>
    <name evidence="2" type="ORF">FN976_01155</name>
</gene>
<dbReference type="Proteomes" id="UP000318199">
    <property type="component" value="Unassembled WGS sequence"/>
</dbReference>
<accession>A0A562ZW89</accession>
<comment type="caution">
    <text evidence="2">The sequence shown here is derived from an EMBL/GenBank/DDBJ whole genome shotgun (WGS) entry which is preliminary data.</text>
</comment>
<proteinExistence type="predicted"/>
<evidence type="ECO:0000313" key="3">
    <source>
        <dbReference type="Proteomes" id="UP000318199"/>
    </source>
</evidence>
<reference evidence="2 3" key="1">
    <citation type="submission" date="2019-07" db="EMBL/GenBank/DDBJ databases">
        <title>Caenimonas sedimenti sp. nov., isolated from activated sludge.</title>
        <authorList>
            <person name="Xu J."/>
        </authorList>
    </citation>
    <scope>NUCLEOTIDE SEQUENCE [LARGE SCALE GENOMIC DNA]</scope>
    <source>
        <strain evidence="2 3">HX-9-20</strain>
    </source>
</reference>
<dbReference type="RefSeq" id="WP_145890146.1">
    <property type="nucleotide sequence ID" value="NZ_VOBQ01000002.1"/>
</dbReference>
<name>A0A562ZW89_9BURK</name>
<evidence type="ECO:0000313" key="2">
    <source>
        <dbReference type="EMBL" id="TWO72882.1"/>
    </source>
</evidence>
<feature type="domain" description="Cyclophilin-like" evidence="1">
    <location>
        <begin position="32"/>
        <end position="134"/>
    </location>
</feature>